<dbReference type="GO" id="GO:0006915">
    <property type="term" value="P:apoptotic process"/>
    <property type="evidence" value="ECO:0007669"/>
    <property type="project" value="EnsemblMetazoa"/>
</dbReference>
<sequence>MLHRVGLKGYALVRTYAKDIRFGLEARSMLLHGVNVMANAVATTLGPKGRNVLIEQLLVSPKITKDGITVANNVELKDRRCNLGAQLIRQATNKTNNEVGDGTTTATILARGMTCRGMQILRQPNINVQLLREGMLSAARVVSDALQDMSQTIDTIGEVEAVAKVALNGDESLSGLIGDVILELGESGVILVKDSSTGQDEVIFQDGVHISSSYASPFFALNMKDGLLEFRDCLLLITLAKIKAVSQILPALEMAKAKDQPIVIIAKEFSADVLKALVVNQLQETVQVCAINAPGCVDEMREDMQDLAICTGATLLEDESWLADLTEDHFGEVEEVFVNAKETHLLRPLNVDKKLKKRRFSEIAELKDQAFTDEEMERLHQREGRLMGRMAVIHVGGVSEMEIVERKERLKDCINAVRKAMSDGVLPGGGTAYLRCIPILDELKPAKTMEQQMGREIVRDALRLPCYTIARNAGVDPDEVTHNVLEGNGNFGYDAAAGEYGDLMERQIMDPTDVMRHAVVGATGIAALMATTEVLITEEPVKPRIPKNQVTRDLANLVGM</sequence>
<dbReference type="GO" id="GO:0140662">
    <property type="term" value="F:ATP-dependent protein folding chaperone"/>
    <property type="evidence" value="ECO:0007669"/>
    <property type="project" value="InterPro"/>
</dbReference>
<comment type="similarity">
    <text evidence="2">Belongs to the TCP-1 chaperonin family.</text>
</comment>
<dbReference type="PANTHER" id="PTHR45633">
    <property type="entry name" value="60 KDA HEAT SHOCK PROTEIN, MITOCHONDRIAL"/>
    <property type="match status" value="1"/>
</dbReference>
<dbReference type="InterPro" id="IPR027413">
    <property type="entry name" value="GROEL-like_equatorial_sf"/>
</dbReference>
<dbReference type="STRING" id="7217.B3MVB5"/>
<organism evidence="6 7">
    <name type="scientific">Drosophila ananassae</name>
    <name type="common">Fruit fly</name>
    <dbReference type="NCBI Taxonomy" id="7217"/>
    <lineage>
        <taxon>Eukaryota</taxon>
        <taxon>Metazoa</taxon>
        <taxon>Ecdysozoa</taxon>
        <taxon>Arthropoda</taxon>
        <taxon>Hexapoda</taxon>
        <taxon>Insecta</taxon>
        <taxon>Pterygota</taxon>
        <taxon>Neoptera</taxon>
        <taxon>Endopterygota</taxon>
        <taxon>Diptera</taxon>
        <taxon>Brachycera</taxon>
        <taxon>Muscomorpha</taxon>
        <taxon>Ephydroidea</taxon>
        <taxon>Drosophilidae</taxon>
        <taxon>Drosophila</taxon>
        <taxon>Sophophora</taxon>
    </lineage>
</organism>
<dbReference type="InParanoid" id="B3MVB5"/>
<dbReference type="InterPro" id="IPR002423">
    <property type="entry name" value="Cpn60/GroEL/TCP-1"/>
</dbReference>
<comment type="similarity">
    <text evidence="1">Belongs to the chaperonin (HSP60) family.</text>
</comment>
<dbReference type="InterPro" id="IPR027410">
    <property type="entry name" value="TCP-1-like_intermed_sf"/>
</dbReference>
<keyword evidence="4" id="KW-0067">ATP-binding</keyword>
<dbReference type="OMA" id="DRRCNMG"/>
<dbReference type="PhylomeDB" id="B3MVB5"/>
<evidence type="ECO:0000256" key="2">
    <source>
        <dbReference type="ARBA" id="ARBA00008020"/>
    </source>
</evidence>
<accession>B3MVB5</accession>
<dbReference type="GO" id="GO:0005524">
    <property type="term" value="F:ATP binding"/>
    <property type="evidence" value="ECO:0007669"/>
    <property type="project" value="UniProtKB-KW"/>
</dbReference>
<dbReference type="EMBL" id="CH902624">
    <property type="protein sequence ID" value="EDV33180.1"/>
    <property type="molecule type" value="Genomic_DNA"/>
</dbReference>
<dbReference type="SUPFAM" id="SSF52029">
    <property type="entry name" value="GroEL apical domain-like"/>
    <property type="match status" value="1"/>
</dbReference>
<keyword evidence="5" id="KW-0143">Chaperone</keyword>
<gene>
    <name evidence="6" type="primary">Dana\GF21637</name>
    <name evidence="6" type="synonym">dana_GLEANR_530</name>
    <name evidence="6" type="ORF">GF21637</name>
</gene>
<evidence type="ECO:0000256" key="1">
    <source>
        <dbReference type="ARBA" id="ARBA00006607"/>
    </source>
</evidence>
<dbReference type="HOGENOM" id="CLU_016503_3_0_1"/>
<dbReference type="InterPro" id="IPR017998">
    <property type="entry name" value="Chaperone_TCP-1"/>
</dbReference>
<dbReference type="FunFam" id="3.50.7.10:FF:000001">
    <property type="entry name" value="60 kDa chaperonin"/>
    <property type="match status" value="1"/>
</dbReference>
<keyword evidence="7" id="KW-1185">Reference proteome</keyword>
<dbReference type="CDD" id="cd03344">
    <property type="entry name" value="GroEL"/>
    <property type="match status" value="1"/>
</dbReference>
<evidence type="ECO:0000313" key="6">
    <source>
        <dbReference type="EMBL" id="EDV33180.1"/>
    </source>
</evidence>
<dbReference type="OrthoDB" id="7859951at2759"/>
<proteinExistence type="inferred from homology"/>
<dbReference type="Gene3D" id="3.50.7.10">
    <property type="entry name" value="GroEL"/>
    <property type="match status" value="1"/>
</dbReference>
<dbReference type="SMR" id="B3MVB5"/>
<dbReference type="NCBIfam" id="NF000592">
    <property type="entry name" value="PRK00013.1"/>
    <property type="match status" value="1"/>
</dbReference>
<protein>
    <submittedName>
        <fullName evidence="6">Uncharacterized protein</fullName>
    </submittedName>
</protein>
<dbReference type="FunCoup" id="B3MVB5">
    <property type="interactions" value="87"/>
</dbReference>
<dbReference type="eggNOG" id="KOG0356">
    <property type="taxonomic scope" value="Eukaryota"/>
</dbReference>
<dbReference type="InterPro" id="IPR027409">
    <property type="entry name" value="GroEL-like_apical_dom_sf"/>
</dbReference>
<dbReference type="NCBIfam" id="NF009487">
    <property type="entry name" value="PRK12849.1"/>
    <property type="match status" value="1"/>
</dbReference>
<dbReference type="Proteomes" id="UP000007801">
    <property type="component" value="Unassembled WGS sequence"/>
</dbReference>
<dbReference type="GeneID" id="6504310"/>
<dbReference type="InterPro" id="IPR001844">
    <property type="entry name" value="Cpn60/GroEL"/>
</dbReference>
<dbReference type="Gene3D" id="1.10.560.10">
    <property type="entry name" value="GroEL-like equatorial domain"/>
    <property type="match status" value="1"/>
</dbReference>
<evidence type="ECO:0000256" key="5">
    <source>
        <dbReference type="ARBA" id="ARBA00023186"/>
    </source>
</evidence>
<name>B3MVB5_DROAN</name>
<dbReference type="CTD" id="34763"/>
<dbReference type="GO" id="GO:0042026">
    <property type="term" value="P:protein refolding"/>
    <property type="evidence" value="ECO:0007669"/>
    <property type="project" value="InterPro"/>
</dbReference>
<evidence type="ECO:0000256" key="4">
    <source>
        <dbReference type="ARBA" id="ARBA00022840"/>
    </source>
</evidence>
<dbReference type="Pfam" id="PF00118">
    <property type="entry name" value="Cpn60_TCP1"/>
    <property type="match status" value="1"/>
</dbReference>
<dbReference type="PRINTS" id="PR00304">
    <property type="entry name" value="TCOMPLEXTCP1"/>
</dbReference>
<dbReference type="SUPFAM" id="SSF48592">
    <property type="entry name" value="GroEL equatorial domain-like"/>
    <property type="match status" value="1"/>
</dbReference>
<keyword evidence="3" id="KW-0547">Nucleotide-binding</keyword>
<evidence type="ECO:0000256" key="3">
    <source>
        <dbReference type="ARBA" id="ARBA00022741"/>
    </source>
</evidence>
<dbReference type="Gene3D" id="3.30.260.10">
    <property type="entry name" value="TCP-1-like chaperonin intermediate domain"/>
    <property type="match status" value="1"/>
</dbReference>
<reference evidence="6 7" key="1">
    <citation type="journal article" date="2007" name="Nature">
        <title>Evolution of genes and genomes on the Drosophila phylogeny.</title>
        <authorList>
            <consortium name="Drosophila 12 Genomes Consortium"/>
            <person name="Clark A.G."/>
            <person name="Eisen M.B."/>
            <person name="Smith D.R."/>
            <person name="Bergman C.M."/>
            <person name="Oliver B."/>
            <person name="Markow T.A."/>
            <person name="Kaufman T.C."/>
            <person name="Kellis M."/>
            <person name="Gelbart W."/>
            <person name="Iyer V.N."/>
            <person name="Pollard D.A."/>
            <person name="Sackton T.B."/>
            <person name="Larracuente A.M."/>
            <person name="Singh N.D."/>
            <person name="Abad J.P."/>
            <person name="Abt D.N."/>
            <person name="Adryan B."/>
            <person name="Aguade M."/>
            <person name="Akashi H."/>
            <person name="Anderson W.W."/>
            <person name="Aquadro C.F."/>
            <person name="Ardell D.H."/>
            <person name="Arguello R."/>
            <person name="Artieri C.G."/>
            <person name="Barbash D.A."/>
            <person name="Barker D."/>
            <person name="Barsanti P."/>
            <person name="Batterham P."/>
            <person name="Batzoglou S."/>
            <person name="Begun D."/>
            <person name="Bhutkar A."/>
            <person name="Blanco E."/>
            <person name="Bosak S.A."/>
            <person name="Bradley R.K."/>
            <person name="Brand A.D."/>
            <person name="Brent M.R."/>
            <person name="Brooks A.N."/>
            <person name="Brown R.H."/>
            <person name="Butlin R.K."/>
            <person name="Caggese C."/>
            <person name="Calvi B.R."/>
            <person name="Bernardo de Carvalho A."/>
            <person name="Caspi A."/>
            <person name="Castrezana S."/>
            <person name="Celniker S.E."/>
            <person name="Chang J.L."/>
            <person name="Chapple C."/>
            <person name="Chatterji S."/>
            <person name="Chinwalla A."/>
            <person name="Civetta A."/>
            <person name="Clifton S.W."/>
            <person name="Comeron J.M."/>
            <person name="Costello J.C."/>
            <person name="Coyne J.A."/>
            <person name="Daub J."/>
            <person name="David R.G."/>
            <person name="Delcher A.L."/>
            <person name="Delehaunty K."/>
            <person name="Do C.B."/>
            <person name="Ebling H."/>
            <person name="Edwards K."/>
            <person name="Eickbush T."/>
            <person name="Evans J.D."/>
            <person name="Filipski A."/>
            <person name="Findeiss S."/>
            <person name="Freyhult E."/>
            <person name="Fulton L."/>
            <person name="Fulton R."/>
            <person name="Garcia A.C."/>
            <person name="Gardiner A."/>
            <person name="Garfield D.A."/>
            <person name="Garvin B.E."/>
            <person name="Gibson G."/>
            <person name="Gilbert D."/>
            <person name="Gnerre S."/>
            <person name="Godfrey J."/>
            <person name="Good R."/>
            <person name="Gotea V."/>
            <person name="Gravely B."/>
            <person name="Greenberg A.J."/>
            <person name="Griffiths-Jones S."/>
            <person name="Gross S."/>
            <person name="Guigo R."/>
            <person name="Gustafson E.A."/>
            <person name="Haerty W."/>
            <person name="Hahn M.W."/>
            <person name="Halligan D.L."/>
            <person name="Halpern A.L."/>
            <person name="Halter G.M."/>
            <person name="Han M.V."/>
            <person name="Heger A."/>
            <person name="Hillier L."/>
            <person name="Hinrichs A.S."/>
            <person name="Holmes I."/>
            <person name="Hoskins R.A."/>
            <person name="Hubisz M.J."/>
            <person name="Hultmark D."/>
            <person name="Huntley M.A."/>
            <person name="Jaffe D.B."/>
            <person name="Jagadeeshan S."/>
            <person name="Jeck W.R."/>
            <person name="Johnson J."/>
            <person name="Jones C.D."/>
            <person name="Jordan W.C."/>
            <person name="Karpen G.H."/>
            <person name="Kataoka E."/>
            <person name="Keightley P.D."/>
            <person name="Kheradpour P."/>
            <person name="Kirkness E.F."/>
            <person name="Koerich L.B."/>
            <person name="Kristiansen K."/>
            <person name="Kudrna D."/>
            <person name="Kulathinal R.J."/>
            <person name="Kumar S."/>
            <person name="Kwok R."/>
            <person name="Lander E."/>
            <person name="Langley C.H."/>
            <person name="Lapoint R."/>
            <person name="Lazzaro B.P."/>
            <person name="Lee S.J."/>
            <person name="Levesque L."/>
            <person name="Li R."/>
            <person name="Lin C.F."/>
            <person name="Lin M.F."/>
            <person name="Lindblad-Toh K."/>
            <person name="Llopart A."/>
            <person name="Long M."/>
            <person name="Low L."/>
            <person name="Lozovsky E."/>
            <person name="Lu J."/>
            <person name="Luo M."/>
            <person name="Machado C.A."/>
            <person name="Makalowski W."/>
            <person name="Marzo M."/>
            <person name="Matsuda M."/>
            <person name="Matzkin L."/>
            <person name="McAllister B."/>
            <person name="McBride C.S."/>
            <person name="McKernan B."/>
            <person name="McKernan K."/>
            <person name="Mendez-Lago M."/>
            <person name="Minx P."/>
            <person name="Mollenhauer M.U."/>
            <person name="Montooth K."/>
            <person name="Mount S.M."/>
            <person name="Mu X."/>
            <person name="Myers E."/>
            <person name="Negre B."/>
            <person name="Newfeld S."/>
            <person name="Nielsen R."/>
            <person name="Noor M.A."/>
            <person name="O'Grady P."/>
            <person name="Pachter L."/>
            <person name="Papaceit M."/>
            <person name="Parisi M.J."/>
            <person name="Parisi M."/>
            <person name="Parts L."/>
            <person name="Pedersen J.S."/>
            <person name="Pesole G."/>
            <person name="Phillippy A.M."/>
            <person name="Ponting C.P."/>
            <person name="Pop M."/>
            <person name="Porcelli D."/>
            <person name="Powell J.R."/>
            <person name="Prohaska S."/>
            <person name="Pruitt K."/>
            <person name="Puig M."/>
            <person name="Quesneville H."/>
            <person name="Ram K.R."/>
            <person name="Rand D."/>
            <person name="Rasmussen M.D."/>
            <person name="Reed L.K."/>
            <person name="Reenan R."/>
            <person name="Reily A."/>
            <person name="Remington K.A."/>
            <person name="Rieger T.T."/>
            <person name="Ritchie M.G."/>
            <person name="Robin C."/>
            <person name="Rogers Y.H."/>
            <person name="Rohde C."/>
            <person name="Rozas J."/>
            <person name="Rubenfield M.J."/>
            <person name="Ruiz A."/>
            <person name="Russo S."/>
            <person name="Salzberg S.L."/>
            <person name="Sanchez-Gracia A."/>
            <person name="Saranga D.J."/>
            <person name="Sato H."/>
            <person name="Schaeffer S.W."/>
            <person name="Schatz M.C."/>
            <person name="Schlenke T."/>
            <person name="Schwartz R."/>
            <person name="Segarra C."/>
            <person name="Singh R.S."/>
            <person name="Sirot L."/>
            <person name="Sirota M."/>
            <person name="Sisneros N.B."/>
            <person name="Smith C.D."/>
            <person name="Smith T.F."/>
            <person name="Spieth J."/>
            <person name="Stage D.E."/>
            <person name="Stark A."/>
            <person name="Stephan W."/>
            <person name="Strausberg R.L."/>
            <person name="Strempel S."/>
            <person name="Sturgill D."/>
            <person name="Sutton G."/>
            <person name="Sutton G.G."/>
            <person name="Tao W."/>
            <person name="Teichmann S."/>
            <person name="Tobari Y.N."/>
            <person name="Tomimura Y."/>
            <person name="Tsolas J.M."/>
            <person name="Valente V.L."/>
            <person name="Venter E."/>
            <person name="Venter J.C."/>
            <person name="Vicario S."/>
            <person name="Vieira F.G."/>
            <person name="Vilella A.J."/>
            <person name="Villasante A."/>
            <person name="Walenz B."/>
            <person name="Wang J."/>
            <person name="Wasserman M."/>
            <person name="Watts T."/>
            <person name="Wilson D."/>
            <person name="Wilson R.K."/>
            <person name="Wing R.A."/>
            <person name="Wolfner M.F."/>
            <person name="Wong A."/>
            <person name="Wong G.K."/>
            <person name="Wu C.I."/>
            <person name="Wu G."/>
            <person name="Yamamoto D."/>
            <person name="Yang H.P."/>
            <person name="Yang S.P."/>
            <person name="Yorke J.A."/>
            <person name="Yoshida K."/>
            <person name="Zdobnov E."/>
            <person name="Zhang P."/>
            <person name="Zhang Y."/>
            <person name="Zimin A.V."/>
            <person name="Baldwin J."/>
            <person name="Abdouelleil A."/>
            <person name="Abdulkadir J."/>
            <person name="Abebe A."/>
            <person name="Abera B."/>
            <person name="Abreu J."/>
            <person name="Acer S.C."/>
            <person name="Aftuck L."/>
            <person name="Alexander A."/>
            <person name="An P."/>
            <person name="Anderson E."/>
            <person name="Anderson S."/>
            <person name="Arachi H."/>
            <person name="Azer M."/>
            <person name="Bachantsang P."/>
            <person name="Barry A."/>
            <person name="Bayul T."/>
            <person name="Berlin A."/>
            <person name="Bessette D."/>
            <person name="Bloom T."/>
            <person name="Blye J."/>
            <person name="Boguslavskiy L."/>
            <person name="Bonnet C."/>
            <person name="Boukhgalter B."/>
            <person name="Bourzgui I."/>
            <person name="Brown A."/>
            <person name="Cahill P."/>
            <person name="Channer S."/>
            <person name="Cheshatsang Y."/>
            <person name="Chuda L."/>
            <person name="Citroen M."/>
            <person name="Collymore A."/>
            <person name="Cooke P."/>
            <person name="Costello M."/>
            <person name="D'Aco K."/>
            <person name="Daza R."/>
            <person name="De Haan G."/>
            <person name="DeGray S."/>
            <person name="DeMaso C."/>
            <person name="Dhargay N."/>
            <person name="Dooley K."/>
            <person name="Dooley E."/>
            <person name="Doricent M."/>
            <person name="Dorje P."/>
            <person name="Dorjee K."/>
            <person name="Dupes A."/>
            <person name="Elong R."/>
            <person name="Falk J."/>
            <person name="Farina A."/>
            <person name="Faro S."/>
            <person name="Ferguson D."/>
            <person name="Fisher S."/>
            <person name="Foley C.D."/>
            <person name="Franke A."/>
            <person name="Friedrich D."/>
            <person name="Gadbois L."/>
            <person name="Gearin G."/>
            <person name="Gearin C.R."/>
            <person name="Giannoukos G."/>
            <person name="Goode T."/>
            <person name="Graham J."/>
            <person name="Grandbois E."/>
            <person name="Grewal S."/>
            <person name="Gyaltsen K."/>
            <person name="Hafez N."/>
            <person name="Hagos B."/>
            <person name="Hall J."/>
            <person name="Henson C."/>
            <person name="Hollinger A."/>
            <person name="Honan T."/>
            <person name="Huard M.D."/>
            <person name="Hughes L."/>
            <person name="Hurhula B."/>
            <person name="Husby M.E."/>
            <person name="Kamat A."/>
            <person name="Kanga B."/>
            <person name="Kashin S."/>
            <person name="Khazanovich D."/>
            <person name="Kisner P."/>
            <person name="Lance K."/>
            <person name="Lara M."/>
            <person name="Lee W."/>
            <person name="Lennon N."/>
            <person name="Letendre F."/>
            <person name="LeVine R."/>
            <person name="Lipovsky A."/>
            <person name="Liu X."/>
            <person name="Liu J."/>
            <person name="Liu S."/>
            <person name="Lokyitsang T."/>
            <person name="Lokyitsang Y."/>
            <person name="Lubonja R."/>
            <person name="Lui A."/>
            <person name="MacDonald P."/>
            <person name="Magnisalis V."/>
            <person name="Maru K."/>
            <person name="Matthews C."/>
            <person name="McCusker W."/>
            <person name="McDonough S."/>
            <person name="Mehta T."/>
            <person name="Meldrim J."/>
            <person name="Meneus L."/>
            <person name="Mihai O."/>
            <person name="Mihalev A."/>
            <person name="Mihova T."/>
            <person name="Mittelman R."/>
            <person name="Mlenga V."/>
            <person name="Montmayeur A."/>
            <person name="Mulrain L."/>
            <person name="Navidi A."/>
            <person name="Naylor J."/>
            <person name="Negash T."/>
            <person name="Nguyen T."/>
            <person name="Nguyen N."/>
            <person name="Nicol R."/>
            <person name="Norbu C."/>
            <person name="Norbu N."/>
            <person name="Novod N."/>
            <person name="O'Neill B."/>
            <person name="Osman S."/>
            <person name="Markiewicz E."/>
            <person name="Oyono O.L."/>
            <person name="Patti C."/>
            <person name="Phunkhang P."/>
            <person name="Pierre F."/>
            <person name="Priest M."/>
            <person name="Raghuraman S."/>
            <person name="Rege F."/>
            <person name="Reyes R."/>
            <person name="Rise C."/>
            <person name="Rogov P."/>
            <person name="Ross K."/>
            <person name="Ryan E."/>
            <person name="Settipalli S."/>
            <person name="Shea T."/>
            <person name="Sherpa N."/>
            <person name="Shi L."/>
            <person name="Shih D."/>
            <person name="Sparrow T."/>
            <person name="Spaulding J."/>
            <person name="Stalker J."/>
            <person name="Stange-Thomann N."/>
            <person name="Stavropoulos S."/>
            <person name="Stone C."/>
            <person name="Strader C."/>
            <person name="Tesfaye S."/>
            <person name="Thomson T."/>
            <person name="Thoulutsang Y."/>
            <person name="Thoulutsang D."/>
            <person name="Topham K."/>
            <person name="Topping I."/>
            <person name="Tsamla T."/>
            <person name="Vassiliev H."/>
            <person name="Vo A."/>
            <person name="Wangchuk T."/>
            <person name="Wangdi T."/>
            <person name="Weiand M."/>
            <person name="Wilkinson J."/>
            <person name="Wilson A."/>
            <person name="Yadav S."/>
            <person name="Young G."/>
            <person name="Yu Q."/>
            <person name="Zembek L."/>
            <person name="Zhong D."/>
            <person name="Zimmer A."/>
            <person name="Zwirko Z."/>
            <person name="Jaffe D.B."/>
            <person name="Alvarez P."/>
            <person name="Brockman W."/>
            <person name="Butler J."/>
            <person name="Chin C."/>
            <person name="Gnerre S."/>
            <person name="Grabherr M."/>
            <person name="Kleber M."/>
            <person name="Mauceli E."/>
            <person name="MacCallum I."/>
        </authorList>
    </citation>
    <scope>NUCLEOTIDE SEQUENCE [LARGE SCALE GENOMIC DNA]</scope>
    <source>
        <strain evidence="7">Tucson 14024-0371.13</strain>
    </source>
</reference>
<dbReference type="KEGG" id="dan:6504310"/>
<dbReference type="AlphaFoldDB" id="B3MVB5"/>
<evidence type="ECO:0000313" key="7">
    <source>
        <dbReference type="Proteomes" id="UP000007801"/>
    </source>
</evidence>